<name>A0A820D130_9BILA</name>
<dbReference type="Proteomes" id="UP000663856">
    <property type="component" value="Unassembled WGS sequence"/>
</dbReference>
<evidence type="ECO:0000313" key="6">
    <source>
        <dbReference type="Proteomes" id="UP000663866"/>
    </source>
</evidence>
<feature type="region of interest" description="Disordered" evidence="1">
    <location>
        <begin position="1"/>
        <end position="44"/>
    </location>
</feature>
<evidence type="ECO:0000313" key="2">
    <source>
        <dbReference type="EMBL" id="CAF2033601.1"/>
    </source>
</evidence>
<dbReference type="Proteomes" id="UP000663887">
    <property type="component" value="Unassembled WGS sequence"/>
</dbReference>
<comment type="caution">
    <text evidence="4">The sequence shown here is derived from an EMBL/GenBank/DDBJ whole genome shotgun (WGS) entry which is preliminary data.</text>
</comment>
<evidence type="ECO:0000313" key="3">
    <source>
        <dbReference type="EMBL" id="CAF2153149.1"/>
    </source>
</evidence>
<dbReference type="EMBL" id="CAJNRF010002100">
    <property type="protein sequence ID" value="CAF2033601.1"/>
    <property type="molecule type" value="Genomic_DNA"/>
</dbReference>
<dbReference type="EMBL" id="CAJOBF010017281">
    <property type="protein sequence ID" value="CAF4361159.1"/>
    <property type="molecule type" value="Genomic_DNA"/>
</dbReference>
<evidence type="ECO:0000256" key="1">
    <source>
        <dbReference type="SAM" id="MobiDB-lite"/>
    </source>
</evidence>
<dbReference type="Proteomes" id="UP000663866">
    <property type="component" value="Unassembled WGS sequence"/>
</dbReference>
<dbReference type="EMBL" id="CAJOBG010007695">
    <property type="protein sequence ID" value="CAF4224189.1"/>
    <property type="molecule type" value="Genomic_DNA"/>
</dbReference>
<organism evidence="4 6">
    <name type="scientific">Rotaria magnacalcarata</name>
    <dbReference type="NCBI Taxonomy" id="392030"/>
    <lineage>
        <taxon>Eukaryota</taxon>
        <taxon>Metazoa</taxon>
        <taxon>Spiralia</taxon>
        <taxon>Gnathifera</taxon>
        <taxon>Rotifera</taxon>
        <taxon>Eurotatoria</taxon>
        <taxon>Bdelloidea</taxon>
        <taxon>Philodinida</taxon>
        <taxon>Philodinidae</taxon>
        <taxon>Rotaria</taxon>
    </lineage>
</organism>
<accession>A0A820D130</accession>
<reference evidence="4" key="1">
    <citation type="submission" date="2021-02" db="EMBL/GenBank/DDBJ databases">
        <authorList>
            <person name="Nowell W R."/>
        </authorList>
    </citation>
    <scope>NUCLEOTIDE SEQUENCE</scope>
</reference>
<proteinExistence type="predicted"/>
<evidence type="ECO:0000313" key="4">
    <source>
        <dbReference type="EMBL" id="CAF4224189.1"/>
    </source>
</evidence>
<evidence type="ECO:0000313" key="5">
    <source>
        <dbReference type="EMBL" id="CAF4361159.1"/>
    </source>
</evidence>
<dbReference type="AlphaFoldDB" id="A0A820D130"/>
<dbReference type="EMBL" id="CAJNRG010014117">
    <property type="protein sequence ID" value="CAF2153149.1"/>
    <property type="molecule type" value="Genomic_DNA"/>
</dbReference>
<gene>
    <name evidence="4" type="ORF">OVN521_LOCUS27606</name>
    <name evidence="5" type="ORF">UXM345_LOCUS36496</name>
    <name evidence="2" type="ORF">WKI299_LOCUS7133</name>
    <name evidence="3" type="ORF">XDN619_LOCUS28989</name>
</gene>
<feature type="region of interest" description="Disordered" evidence="1">
    <location>
        <begin position="127"/>
        <end position="148"/>
    </location>
</feature>
<keyword evidence="6" id="KW-1185">Reference proteome</keyword>
<sequence length="196" mass="22007">MAPKRRLNKAAIHSSTKKKTMKQVEHIDQEEGSSDCIGDQEGSQHPSYVTGYAIIKNAENPIPAAYEDDDISDDSMLANPQHCLISHVEVVGTSPANENDVADSNQPLETTTAWRNGSHRPEIQTKQFQRTEQTNDSDIEIENDQPPSVTTNLEENLYDEEHTTPEREPVIKDPFAFDFANIKVTEILRPPKLILD</sequence>
<dbReference type="Proteomes" id="UP000663842">
    <property type="component" value="Unassembled WGS sequence"/>
</dbReference>
<protein>
    <submittedName>
        <fullName evidence="4">Uncharacterized protein</fullName>
    </submittedName>
</protein>